<evidence type="ECO:0000313" key="2">
    <source>
        <dbReference type="Proteomes" id="UP000011529"/>
    </source>
</evidence>
<gene>
    <name evidence="1" type="ORF">RE6C_04410</name>
</gene>
<evidence type="ECO:0000313" key="1">
    <source>
        <dbReference type="EMBL" id="EMB14842.1"/>
    </source>
</evidence>
<keyword evidence="2" id="KW-1185">Reference proteome</keyword>
<accession>M2AQ35</accession>
<dbReference type="PATRIC" id="fig|1263867.3.peg.4723"/>
<reference evidence="1" key="1">
    <citation type="submission" date="2012-11" db="EMBL/GenBank/DDBJ databases">
        <title>Permanent draft genomes of Rhodopirellula europaea strain SH398 and 6C.</title>
        <authorList>
            <person name="Richter M."/>
            <person name="Richter-Heitmann T."/>
            <person name="Frank C."/>
            <person name="Harder J."/>
            <person name="Glockner F.O."/>
        </authorList>
    </citation>
    <scope>NUCLEOTIDE SEQUENCE</scope>
    <source>
        <strain evidence="1">6C</strain>
    </source>
</reference>
<dbReference type="AlphaFoldDB" id="M2AQ35"/>
<sequence>MIYEVFGKLPKWAIQNSNLWPLPCESKGDGSEIPQNAGRNDAETEAMHQWMHQIAITHEQTQCAVLLCLVIETLGDDALDRVANAIRQRAALATADGQQRQ</sequence>
<proteinExistence type="predicted"/>
<dbReference type="EMBL" id="ANMO01000208">
    <property type="protein sequence ID" value="EMB14842.1"/>
    <property type="molecule type" value="Genomic_DNA"/>
</dbReference>
<comment type="caution">
    <text evidence="1">The sequence shown here is derived from an EMBL/GenBank/DDBJ whole genome shotgun (WGS) entry which is preliminary data.</text>
</comment>
<protein>
    <submittedName>
        <fullName evidence="1">Uncharacterized protein</fullName>
    </submittedName>
</protein>
<dbReference type="Proteomes" id="UP000011529">
    <property type="component" value="Unassembled WGS sequence"/>
</dbReference>
<reference evidence="1" key="2">
    <citation type="journal article" date="2013" name="Mar. Genomics">
        <title>Expression of sulfatases in Rhodopirellula baltica and the diversity of sulfatases in the genus Rhodopirellula.</title>
        <authorList>
            <person name="Wegner C.E."/>
            <person name="Richter-Heitmann T."/>
            <person name="Klindworth A."/>
            <person name="Klockow C."/>
            <person name="Richter M."/>
            <person name="Achstetter T."/>
            <person name="Glockner F.O."/>
            <person name="Harder J."/>
        </authorList>
    </citation>
    <scope>NUCLEOTIDE SEQUENCE [LARGE SCALE GENOMIC DNA]</scope>
    <source>
        <strain evidence="1">6C</strain>
    </source>
</reference>
<organism evidence="1 2">
    <name type="scientific">Rhodopirellula europaea 6C</name>
    <dbReference type="NCBI Taxonomy" id="1263867"/>
    <lineage>
        <taxon>Bacteria</taxon>
        <taxon>Pseudomonadati</taxon>
        <taxon>Planctomycetota</taxon>
        <taxon>Planctomycetia</taxon>
        <taxon>Pirellulales</taxon>
        <taxon>Pirellulaceae</taxon>
        <taxon>Rhodopirellula</taxon>
    </lineage>
</organism>
<name>M2AQ35_9BACT</name>